<evidence type="ECO:0000313" key="9">
    <source>
        <dbReference type="Proteomes" id="UP000193922"/>
    </source>
</evidence>
<comment type="subcellular location">
    <subcellularLocation>
        <location evidence="1 5 6">Nucleus</location>
    </subcellularLocation>
</comment>
<dbReference type="OrthoDB" id="6159439at2759"/>
<dbReference type="Proteomes" id="UP000193922">
    <property type="component" value="Unassembled WGS sequence"/>
</dbReference>
<feature type="domain" description="Homeobox" evidence="7">
    <location>
        <begin position="2"/>
        <end position="60"/>
    </location>
</feature>
<dbReference type="InterPro" id="IPR001356">
    <property type="entry name" value="HD"/>
</dbReference>
<dbReference type="Pfam" id="PF00046">
    <property type="entry name" value="Homeodomain"/>
    <property type="match status" value="1"/>
</dbReference>
<evidence type="ECO:0000256" key="3">
    <source>
        <dbReference type="ARBA" id="ARBA00023155"/>
    </source>
</evidence>
<proteinExistence type="predicted"/>
<dbReference type="CDD" id="cd00086">
    <property type="entry name" value="homeodomain"/>
    <property type="match status" value="1"/>
</dbReference>
<dbReference type="SUPFAM" id="SSF46689">
    <property type="entry name" value="Homeodomain-like"/>
    <property type="match status" value="1"/>
</dbReference>
<name>A0A1Y1WKG2_9FUNG</name>
<dbReference type="GeneID" id="63801048"/>
<keyword evidence="3 5" id="KW-0371">Homeobox</keyword>
<dbReference type="GO" id="GO:0000978">
    <property type="term" value="F:RNA polymerase II cis-regulatory region sequence-specific DNA binding"/>
    <property type="evidence" value="ECO:0007669"/>
    <property type="project" value="TreeGrafter"/>
</dbReference>
<reference evidence="8 9" key="1">
    <citation type="submission" date="2016-07" db="EMBL/GenBank/DDBJ databases">
        <title>Pervasive Adenine N6-methylation of Active Genes in Fungi.</title>
        <authorList>
            <consortium name="DOE Joint Genome Institute"/>
            <person name="Mondo S.J."/>
            <person name="Dannebaum R.O."/>
            <person name="Kuo R.C."/>
            <person name="Labutti K."/>
            <person name="Haridas S."/>
            <person name="Kuo A."/>
            <person name="Salamov A."/>
            <person name="Ahrendt S.R."/>
            <person name="Lipzen A."/>
            <person name="Sullivan W."/>
            <person name="Andreopoulos W.B."/>
            <person name="Clum A."/>
            <person name="Lindquist E."/>
            <person name="Daum C."/>
            <person name="Ramamoorthy G.K."/>
            <person name="Gryganskyi A."/>
            <person name="Culley D."/>
            <person name="Magnuson J.K."/>
            <person name="James T.Y."/>
            <person name="O'Malley M.A."/>
            <person name="Stajich J.E."/>
            <person name="Spatafora J.W."/>
            <person name="Visel A."/>
            <person name="Grigoriev I.V."/>
        </authorList>
    </citation>
    <scope>NUCLEOTIDE SEQUENCE [LARGE SCALE GENOMIC DNA]</scope>
    <source>
        <strain evidence="8 9">ATCC 12442</strain>
    </source>
</reference>
<evidence type="ECO:0000256" key="6">
    <source>
        <dbReference type="RuleBase" id="RU000682"/>
    </source>
</evidence>
<evidence type="ECO:0000256" key="5">
    <source>
        <dbReference type="PROSITE-ProRule" id="PRU00108"/>
    </source>
</evidence>
<dbReference type="SMART" id="SM00389">
    <property type="entry name" value="HOX"/>
    <property type="match status" value="1"/>
</dbReference>
<feature type="non-terminal residue" evidence="8">
    <location>
        <position position="60"/>
    </location>
</feature>
<dbReference type="InterPro" id="IPR009057">
    <property type="entry name" value="Homeodomain-like_sf"/>
</dbReference>
<gene>
    <name evidence="8" type="ORF">DL89DRAFT_219577</name>
</gene>
<sequence length="60" mass="7001">MVSVKGKRKRASPQQLQILNKVFAETSFPSTETRNQLAQQLQMTPRTVQIWFQNKRQAAR</sequence>
<dbReference type="PANTHER" id="PTHR24324:SF5">
    <property type="entry name" value="HEMATOPOIETICALLY-EXPRESSED HOMEOBOX PROTEIN HHEX"/>
    <property type="match status" value="1"/>
</dbReference>
<dbReference type="InterPro" id="IPR051000">
    <property type="entry name" value="Homeobox_DNA-bind_prot"/>
</dbReference>
<dbReference type="InterPro" id="IPR017970">
    <property type="entry name" value="Homeobox_CS"/>
</dbReference>
<comment type="caution">
    <text evidence="8">The sequence shown here is derived from an EMBL/GenBank/DDBJ whole genome shotgun (WGS) entry which is preliminary data.</text>
</comment>
<dbReference type="GO" id="GO:0005634">
    <property type="term" value="C:nucleus"/>
    <property type="evidence" value="ECO:0007669"/>
    <property type="project" value="UniProtKB-SubCell"/>
</dbReference>
<evidence type="ECO:0000256" key="2">
    <source>
        <dbReference type="ARBA" id="ARBA00023125"/>
    </source>
</evidence>
<evidence type="ECO:0000256" key="4">
    <source>
        <dbReference type="ARBA" id="ARBA00023242"/>
    </source>
</evidence>
<evidence type="ECO:0000256" key="1">
    <source>
        <dbReference type="ARBA" id="ARBA00004123"/>
    </source>
</evidence>
<dbReference type="STRING" id="61395.A0A1Y1WKG2"/>
<dbReference type="PROSITE" id="PS50071">
    <property type="entry name" value="HOMEOBOX_2"/>
    <property type="match status" value="1"/>
</dbReference>
<evidence type="ECO:0000313" key="8">
    <source>
        <dbReference type="EMBL" id="ORX74070.1"/>
    </source>
</evidence>
<dbReference type="RefSeq" id="XP_040747281.1">
    <property type="nucleotide sequence ID" value="XM_040884400.1"/>
</dbReference>
<dbReference type="GO" id="GO:0000981">
    <property type="term" value="F:DNA-binding transcription factor activity, RNA polymerase II-specific"/>
    <property type="evidence" value="ECO:0007669"/>
    <property type="project" value="InterPro"/>
</dbReference>
<dbReference type="GO" id="GO:0030154">
    <property type="term" value="P:cell differentiation"/>
    <property type="evidence" value="ECO:0007669"/>
    <property type="project" value="TreeGrafter"/>
</dbReference>
<protein>
    <submittedName>
        <fullName evidence="8">Homeodomain-like protein</fullName>
    </submittedName>
</protein>
<dbReference type="PANTHER" id="PTHR24324">
    <property type="entry name" value="HOMEOBOX PROTEIN HHEX"/>
    <property type="match status" value="1"/>
</dbReference>
<dbReference type="AlphaFoldDB" id="A0A1Y1WKG2"/>
<dbReference type="PROSITE" id="PS00027">
    <property type="entry name" value="HOMEOBOX_1"/>
    <property type="match status" value="1"/>
</dbReference>
<dbReference type="Gene3D" id="1.10.10.60">
    <property type="entry name" value="Homeodomain-like"/>
    <property type="match status" value="1"/>
</dbReference>
<keyword evidence="4 5" id="KW-0539">Nucleus</keyword>
<organism evidence="8 9">
    <name type="scientific">Linderina pennispora</name>
    <dbReference type="NCBI Taxonomy" id="61395"/>
    <lineage>
        <taxon>Eukaryota</taxon>
        <taxon>Fungi</taxon>
        <taxon>Fungi incertae sedis</taxon>
        <taxon>Zoopagomycota</taxon>
        <taxon>Kickxellomycotina</taxon>
        <taxon>Kickxellomycetes</taxon>
        <taxon>Kickxellales</taxon>
        <taxon>Kickxellaceae</taxon>
        <taxon>Linderina</taxon>
    </lineage>
</organism>
<evidence type="ECO:0000259" key="7">
    <source>
        <dbReference type="PROSITE" id="PS50071"/>
    </source>
</evidence>
<keyword evidence="9" id="KW-1185">Reference proteome</keyword>
<keyword evidence="2 5" id="KW-0238">DNA-binding</keyword>
<dbReference type="EMBL" id="MCFD01000001">
    <property type="protein sequence ID" value="ORX74070.1"/>
    <property type="molecule type" value="Genomic_DNA"/>
</dbReference>
<accession>A0A1Y1WKG2</accession>